<evidence type="ECO:0000313" key="5">
    <source>
        <dbReference type="Proteomes" id="UP000236333"/>
    </source>
</evidence>
<keyword evidence="1" id="KW-0677">Repeat</keyword>
<keyword evidence="5" id="KW-1185">Reference proteome</keyword>
<dbReference type="PRINTS" id="PR01415">
    <property type="entry name" value="ANKYRIN"/>
</dbReference>
<keyword evidence="4" id="KW-0808">Transferase</keyword>
<evidence type="ECO:0000313" key="4">
    <source>
        <dbReference type="EMBL" id="PNH05411.1"/>
    </source>
</evidence>
<dbReference type="Pfam" id="PF12796">
    <property type="entry name" value="Ank_2"/>
    <property type="match status" value="1"/>
</dbReference>
<keyword evidence="2 3" id="KW-0040">ANK repeat</keyword>
<feature type="non-terminal residue" evidence="4">
    <location>
        <position position="198"/>
    </location>
</feature>
<dbReference type="InterPro" id="IPR036770">
    <property type="entry name" value="Ankyrin_rpt-contain_sf"/>
</dbReference>
<gene>
    <name evidence="4" type="ORF">TSOC_008332</name>
</gene>
<dbReference type="EMBL" id="PGGS01000308">
    <property type="protein sequence ID" value="PNH05411.1"/>
    <property type="molecule type" value="Genomic_DNA"/>
</dbReference>
<dbReference type="Pfam" id="PF00023">
    <property type="entry name" value="Ank"/>
    <property type="match status" value="1"/>
</dbReference>
<dbReference type="SMART" id="SM00248">
    <property type="entry name" value="ANK"/>
    <property type="match status" value="4"/>
</dbReference>
<dbReference type="InterPro" id="IPR002110">
    <property type="entry name" value="Ankyrin_rpt"/>
</dbReference>
<evidence type="ECO:0000256" key="3">
    <source>
        <dbReference type="PROSITE-ProRule" id="PRU00023"/>
    </source>
</evidence>
<evidence type="ECO:0000256" key="2">
    <source>
        <dbReference type="ARBA" id="ARBA00023043"/>
    </source>
</evidence>
<comment type="caution">
    <text evidence="4">The sequence shown here is derived from an EMBL/GenBank/DDBJ whole genome shotgun (WGS) entry which is preliminary data.</text>
</comment>
<feature type="repeat" description="ANK" evidence="3">
    <location>
        <begin position="166"/>
        <end position="198"/>
    </location>
</feature>
<dbReference type="SUPFAM" id="SSF48403">
    <property type="entry name" value="Ankyrin repeat"/>
    <property type="match status" value="1"/>
</dbReference>
<feature type="repeat" description="ANK" evidence="3">
    <location>
        <begin position="46"/>
        <end position="78"/>
    </location>
</feature>
<dbReference type="OrthoDB" id="3065869at2759"/>
<protein>
    <submittedName>
        <fullName evidence="4">Ankyrin repeat and protein kinase domain-containing protein 1</fullName>
    </submittedName>
</protein>
<dbReference type="AlphaFoldDB" id="A0A2J7ZYQ7"/>
<reference evidence="4 5" key="1">
    <citation type="journal article" date="2017" name="Mol. Biol. Evol.">
        <title>The 4-celled Tetrabaena socialis nuclear genome reveals the essential components for genetic control of cell number at the origin of multicellularity in the volvocine lineage.</title>
        <authorList>
            <person name="Featherston J."/>
            <person name="Arakaki Y."/>
            <person name="Hanschen E.R."/>
            <person name="Ferris P.J."/>
            <person name="Michod R.E."/>
            <person name="Olson B.J.S.C."/>
            <person name="Nozaki H."/>
            <person name="Durand P.M."/>
        </authorList>
    </citation>
    <scope>NUCLEOTIDE SEQUENCE [LARGE SCALE GENOMIC DNA]</scope>
    <source>
        <strain evidence="4 5">NIES-571</strain>
    </source>
</reference>
<feature type="repeat" description="ANK" evidence="3">
    <location>
        <begin position="13"/>
        <end position="45"/>
    </location>
</feature>
<keyword evidence="4" id="KW-0418">Kinase</keyword>
<proteinExistence type="predicted"/>
<organism evidence="4 5">
    <name type="scientific">Tetrabaena socialis</name>
    <dbReference type="NCBI Taxonomy" id="47790"/>
    <lineage>
        <taxon>Eukaryota</taxon>
        <taxon>Viridiplantae</taxon>
        <taxon>Chlorophyta</taxon>
        <taxon>core chlorophytes</taxon>
        <taxon>Chlorophyceae</taxon>
        <taxon>CS clade</taxon>
        <taxon>Chlamydomonadales</taxon>
        <taxon>Tetrabaenaceae</taxon>
        <taxon>Tetrabaena</taxon>
    </lineage>
</organism>
<dbReference type="PANTHER" id="PTHR24180">
    <property type="entry name" value="CYCLIN-DEPENDENT KINASE INHIBITOR 2C-RELATED"/>
    <property type="match status" value="1"/>
</dbReference>
<name>A0A2J7ZYQ7_9CHLO</name>
<evidence type="ECO:0000256" key="1">
    <source>
        <dbReference type="ARBA" id="ARBA00022737"/>
    </source>
</evidence>
<dbReference type="Gene3D" id="1.25.40.20">
    <property type="entry name" value="Ankyrin repeat-containing domain"/>
    <property type="match status" value="3"/>
</dbReference>
<dbReference type="PROSITE" id="PS50297">
    <property type="entry name" value="ANK_REP_REGION"/>
    <property type="match status" value="4"/>
</dbReference>
<dbReference type="Proteomes" id="UP000236333">
    <property type="component" value="Unassembled WGS sequence"/>
</dbReference>
<dbReference type="InterPro" id="IPR051637">
    <property type="entry name" value="Ank_repeat_dom-contain_49"/>
</dbReference>
<accession>A0A2J7ZYQ7</accession>
<dbReference type="GO" id="GO:0016301">
    <property type="term" value="F:kinase activity"/>
    <property type="evidence" value="ECO:0007669"/>
    <property type="project" value="UniProtKB-KW"/>
</dbReference>
<dbReference type="PANTHER" id="PTHR24180:SF45">
    <property type="entry name" value="POLY [ADP-RIBOSE] POLYMERASE TANKYRASE"/>
    <property type="match status" value="1"/>
</dbReference>
<feature type="repeat" description="ANK" evidence="3">
    <location>
        <begin position="79"/>
        <end position="111"/>
    </location>
</feature>
<dbReference type="PROSITE" id="PS50088">
    <property type="entry name" value="ANK_REPEAT"/>
    <property type="match status" value="4"/>
</dbReference>
<sequence length="198" mass="20661">MCAHVHPLFCKQEGRAPLHKAVVGGYKEAVEVMVSVGADLDVKDKAGATPLHIASQSSSVEMAEMLLRAGADADAKDKKLATPLHVASLHGRSVIAEALLQAGADVGAKDKAGADVGAKTKVGRARWSSSKARDVNKDMLGLRAWGVELSPPNPASMPCAFCGSQEGWSPLHVASWKGQSEVVTVLLKAGADPHAQQK</sequence>